<dbReference type="Gene3D" id="3.30.470.10">
    <property type="match status" value="1"/>
</dbReference>
<evidence type="ECO:0000256" key="1">
    <source>
        <dbReference type="ARBA" id="ARBA00004824"/>
    </source>
</evidence>
<dbReference type="GO" id="GO:0004084">
    <property type="term" value="F:branched-chain-amino-acid transaminase activity"/>
    <property type="evidence" value="ECO:0007669"/>
    <property type="project" value="UniProtKB-EC"/>
</dbReference>
<accession>A0A512C879</accession>
<evidence type="ECO:0000313" key="9">
    <source>
        <dbReference type="EMBL" id="GEO20414.1"/>
    </source>
</evidence>
<dbReference type="EC" id="2.6.1.42" evidence="5"/>
<sequence>MRQFFKNKTDGFSEVRELPINRALLFGDGLFETMVFTNGHFRFHEDHQARAIMGLKKLRIESIPDLLKVKELLNITYGKNATLRVRWNIFRSGIGKYSPMENDHCEHLIVTDFQPSPGLKNKAYISNSIQVNASPWAGTKTLNALTYVLANIERKQQGMDDVILLDDKGNISEGGSSNIFWVKNNNYFTPSLQTNCIAGIARKQILDQLKNKGFNCEVGIFKAKDLMDADQVFVSNVTGISYLLNIDGKTFDTRPEPTLLSLFEI</sequence>
<dbReference type="RefSeq" id="WP_020890416.1">
    <property type="nucleotide sequence ID" value="NZ_BJYV01000002.1"/>
</dbReference>
<dbReference type="InterPro" id="IPR043132">
    <property type="entry name" value="BCAT-like_C"/>
</dbReference>
<evidence type="ECO:0000256" key="3">
    <source>
        <dbReference type="ARBA" id="ARBA00005072"/>
    </source>
</evidence>
<evidence type="ECO:0000256" key="5">
    <source>
        <dbReference type="ARBA" id="ARBA00013053"/>
    </source>
</evidence>
<dbReference type="InterPro" id="IPR050571">
    <property type="entry name" value="Class-IV_PLP-Dep_Aminotrnsfr"/>
</dbReference>
<dbReference type="GO" id="GO:0046394">
    <property type="term" value="P:carboxylic acid biosynthetic process"/>
    <property type="evidence" value="ECO:0007669"/>
    <property type="project" value="UniProtKB-ARBA"/>
</dbReference>
<keyword evidence="9" id="KW-0456">Lyase</keyword>
<evidence type="ECO:0000256" key="8">
    <source>
        <dbReference type="ARBA" id="ARBA00049229"/>
    </source>
</evidence>
<dbReference type="InterPro" id="IPR036038">
    <property type="entry name" value="Aminotransferase-like"/>
</dbReference>
<comment type="similarity">
    <text evidence="4">Belongs to the class-IV pyridoxal-phosphate-dependent aminotransferase family.</text>
</comment>
<dbReference type="PANTHER" id="PTHR42743">
    <property type="entry name" value="AMINO-ACID AMINOTRANSFERASE"/>
    <property type="match status" value="1"/>
</dbReference>
<comment type="pathway">
    <text evidence="3">Amino-acid biosynthesis; L-leucine biosynthesis; L-leucine from 3-methyl-2-oxobutanoate: step 4/4.</text>
</comment>
<protein>
    <recommendedName>
        <fullName evidence="5">branched-chain-amino-acid transaminase</fullName>
        <ecNumber evidence="5">2.6.1.42</ecNumber>
    </recommendedName>
</protein>
<proteinExistence type="inferred from homology"/>
<dbReference type="GO" id="GO:0016829">
    <property type="term" value="F:lyase activity"/>
    <property type="evidence" value="ECO:0007669"/>
    <property type="project" value="UniProtKB-KW"/>
</dbReference>
<dbReference type="Proteomes" id="UP000321301">
    <property type="component" value="Unassembled WGS sequence"/>
</dbReference>
<evidence type="ECO:0000256" key="6">
    <source>
        <dbReference type="ARBA" id="ARBA00048212"/>
    </source>
</evidence>
<dbReference type="Gene3D" id="3.20.10.10">
    <property type="entry name" value="D-amino Acid Aminotransferase, subunit A, domain 2"/>
    <property type="match status" value="1"/>
</dbReference>
<evidence type="ECO:0000313" key="10">
    <source>
        <dbReference type="Proteomes" id="UP000321301"/>
    </source>
</evidence>
<dbReference type="Pfam" id="PF01063">
    <property type="entry name" value="Aminotran_4"/>
    <property type="match status" value="1"/>
</dbReference>
<dbReference type="CDD" id="cd00449">
    <property type="entry name" value="PLPDE_IV"/>
    <property type="match status" value="1"/>
</dbReference>
<dbReference type="SUPFAM" id="SSF56752">
    <property type="entry name" value="D-aminoacid aminotransferase-like PLP-dependent enzymes"/>
    <property type="match status" value="1"/>
</dbReference>
<comment type="caution">
    <text evidence="9">The sequence shown here is derived from an EMBL/GenBank/DDBJ whole genome shotgun (WGS) entry which is preliminary data.</text>
</comment>
<comment type="catalytic activity">
    <reaction evidence="6">
        <text>L-valine + 2-oxoglutarate = 3-methyl-2-oxobutanoate + L-glutamate</text>
        <dbReference type="Rhea" id="RHEA:24813"/>
        <dbReference type="ChEBI" id="CHEBI:11851"/>
        <dbReference type="ChEBI" id="CHEBI:16810"/>
        <dbReference type="ChEBI" id="CHEBI:29985"/>
        <dbReference type="ChEBI" id="CHEBI:57762"/>
        <dbReference type="EC" id="2.6.1.42"/>
    </reaction>
</comment>
<evidence type="ECO:0000256" key="2">
    <source>
        <dbReference type="ARBA" id="ARBA00004931"/>
    </source>
</evidence>
<dbReference type="PANTHER" id="PTHR42743:SF11">
    <property type="entry name" value="AMINODEOXYCHORISMATE LYASE"/>
    <property type="match status" value="1"/>
</dbReference>
<evidence type="ECO:0000256" key="7">
    <source>
        <dbReference type="ARBA" id="ARBA00048798"/>
    </source>
</evidence>
<evidence type="ECO:0000256" key="4">
    <source>
        <dbReference type="ARBA" id="ARBA00009320"/>
    </source>
</evidence>
<name>A0A512C879_9BACT</name>
<dbReference type="InterPro" id="IPR001544">
    <property type="entry name" value="Aminotrans_IV"/>
</dbReference>
<comment type="catalytic activity">
    <reaction evidence="8">
        <text>L-leucine + 2-oxoglutarate = 4-methyl-2-oxopentanoate + L-glutamate</text>
        <dbReference type="Rhea" id="RHEA:18321"/>
        <dbReference type="ChEBI" id="CHEBI:16810"/>
        <dbReference type="ChEBI" id="CHEBI:17865"/>
        <dbReference type="ChEBI" id="CHEBI:29985"/>
        <dbReference type="ChEBI" id="CHEBI:57427"/>
        <dbReference type="EC" id="2.6.1.42"/>
    </reaction>
</comment>
<comment type="pathway">
    <text evidence="1">Amino-acid biosynthesis; L-isoleucine biosynthesis; L-isoleucine from 2-oxobutanoate: step 4/4.</text>
</comment>
<gene>
    <name evidence="9" type="primary">pabC</name>
    <name evidence="9" type="ORF">CQA01_09480</name>
</gene>
<organism evidence="9 10">
    <name type="scientific">Cyclobacterium qasimii</name>
    <dbReference type="NCBI Taxonomy" id="1350429"/>
    <lineage>
        <taxon>Bacteria</taxon>
        <taxon>Pseudomonadati</taxon>
        <taxon>Bacteroidota</taxon>
        <taxon>Cytophagia</taxon>
        <taxon>Cytophagales</taxon>
        <taxon>Cyclobacteriaceae</taxon>
        <taxon>Cyclobacterium</taxon>
    </lineage>
</organism>
<comment type="catalytic activity">
    <reaction evidence="7">
        <text>L-isoleucine + 2-oxoglutarate = (S)-3-methyl-2-oxopentanoate + L-glutamate</text>
        <dbReference type="Rhea" id="RHEA:24801"/>
        <dbReference type="ChEBI" id="CHEBI:16810"/>
        <dbReference type="ChEBI" id="CHEBI:29985"/>
        <dbReference type="ChEBI" id="CHEBI:35146"/>
        <dbReference type="ChEBI" id="CHEBI:58045"/>
        <dbReference type="EC" id="2.6.1.42"/>
    </reaction>
</comment>
<keyword evidence="10" id="KW-1185">Reference proteome</keyword>
<dbReference type="InterPro" id="IPR043131">
    <property type="entry name" value="BCAT-like_N"/>
</dbReference>
<reference evidence="9 10" key="1">
    <citation type="submission" date="2019-07" db="EMBL/GenBank/DDBJ databases">
        <title>Whole genome shotgun sequence of Cyclobacterium qasimii NBRC 106168.</title>
        <authorList>
            <person name="Hosoyama A."/>
            <person name="Uohara A."/>
            <person name="Ohji S."/>
            <person name="Ichikawa N."/>
        </authorList>
    </citation>
    <scope>NUCLEOTIDE SEQUENCE [LARGE SCALE GENOMIC DNA]</scope>
    <source>
        <strain evidence="9 10">NBRC 106168</strain>
    </source>
</reference>
<dbReference type="EMBL" id="BJYV01000002">
    <property type="protein sequence ID" value="GEO20414.1"/>
    <property type="molecule type" value="Genomic_DNA"/>
</dbReference>
<dbReference type="AlphaFoldDB" id="A0A512C879"/>
<comment type="pathway">
    <text evidence="2">Amino-acid biosynthesis; L-valine biosynthesis; L-valine from pyruvate: step 4/4.</text>
</comment>